<feature type="transmembrane region" description="Helical" evidence="1">
    <location>
        <begin position="55"/>
        <end position="75"/>
    </location>
</feature>
<keyword evidence="3" id="KW-1185">Reference proteome</keyword>
<protein>
    <submittedName>
        <fullName evidence="2">Uncharacterized protein</fullName>
    </submittedName>
</protein>
<dbReference type="RefSeq" id="WP_058356051.1">
    <property type="nucleotide sequence ID" value="NZ_CABKVG010000008.1"/>
</dbReference>
<feature type="transmembrane region" description="Helical" evidence="1">
    <location>
        <begin position="162"/>
        <end position="182"/>
    </location>
</feature>
<keyword evidence="1" id="KW-0472">Membrane</keyword>
<dbReference type="EMBL" id="CP091511">
    <property type="protein sequence ID" value="UOO90049.1"/>
    <property type="molecule type" value="Genomic_DNA"/>
</dbReference>
<feature type="transmembrane region" description="Helical" evidence="1">
    <location>
        <begin position="34"/>
        <end position="50"/>
    </location>
</feature>
<proteinExistence type="predicted"/>
<gene>
    <name evidence="2" type="ORF">LVJ82_03405</name>
</gene>
<keyword evidence="1" id="KW-1133">Transmembrane helix</keyword>
<name>A0ABY4E434_9NEIS</name>
<feature type="transmembrane region" description="Helical" evidence="1">
    <location>
        <begin position="9"/>
        <end position="28"/>
    </location>
</feature>
<reference evidence="2 3" key="1">
    <citation type="journal article" date="2022" name="Res Sq">
        <title>Evolution of multicellular longitudinally dividing oral cavity symbionts (Neisseriaceae).</title>
        <authorList>
            <person name="Nyongesa S."/>
            <person name="Weber P."/>
            <person name="Bernet E."/>
            <person name="Pullido F."/>
            <person name="Nieckarz M."/>
            <person name="Delaby M."/>
            <person name="Nieves C."/>
            <person name="Viehboeck T."/>
            <person name="Krause N."/>
            <person name="Rivera-Millot A."/>
            <person name="Nakamura A."/>
            <person name="Vischer N."/>
            <person name="VanNieuwenhze M."/>
            <person name="Brun Y."/>
            <person name="Cava F."/>
            <person name="Bulgheresi S."/>
            <person name="Veyrier F."/>
        </authorList>
    </citation>
    <scope>NUCLEOTIDE SEQUENCE [LARGE SCALE GENOMIC DNA]</scope>
    <source>
        <strain evidence="2 3">SN4</strain>
    </source>
</reference>
<organism evidence="2 3">
    <name type="scientific">Vitreoscilla massiliensis</name>
    <dbReference type="NCBI Taxonomy" id="1689272"/>
    <lineage>
        <taxon>Bacteria</taxon>
        <taxon>Pseudomonadati</taxon>
        <taxon>Pseudomonadota</taxon>
        <taxon>Betaproteobacteria</taxon>
        <taxon>Neisseriales</taxon>
        <taxon>Neisseriaceae</taxon>
        <taxon>Vitreoscilla</taxon>
    </lineage>
</organism>
<feature type="transmembrane region" description="Helical" evidence="1">
    <location>
        <begin position="90"/>
        <end position="108"/>
    </location>
</feature>
<evidence type="ECO:0000313" key="2">
    <source>
        <dbReference type="EMBL" id="UOO90049.1"/>
    </source>
</evidence>
<evidence type="ECO:0000256" key="1">
    <source>
        <dbReference type="SAM" id="Phobius"/>
    </source>
</evidence>
<sequence length="283" mass="32077">MPAQSLPKLPLPLLIAAVIVWGLCWYFVDKEAAFKLALAYAALAWVFLYLRPQQYVTKSLLSLLLLGVLPLFVAAQSEHWGLSWSENPDTIVGVTILLMAGCMGIAVWRRNHQAATRISVAQATLFLIRTDRLYEWIGLISAVLGLALLGLLYVLLLWQNDWWYRLIAAVFLGGVSILCWLLRQKHIETYQNTQAQGGEWIEITDAGMRWQQLQHGLDTAILTQQQLTWAQIQRLDVHENTVIVEAFEPKMVLNIRHFGPFLSANNLLNTLVKLKHQARKSGL</sequence>
<evidence type="ECO:0000313" key="3">
    <source>
        <dbReference type="Proteomes" id="UP000832011"/>
    </source>
</evidence>
<keyword evidence="1" id="KW-0812">Transmembrane</keyword>
<feature type="transmembrane region" description="Helical" evidence="1">
    <location>
        <begin position="136"/>
        <end position="156"/>
    </location>
</feature>
<accession>A0ABY4E434</accession>
<dbReference type="Proteomes" id="UP000832011">
    <property type="component" value="Chromosome"/>
</dbReference>